<evidence type="ECO:0000313" key="4">
    <source>
        <dbReference type="Proteomes" id="UP001500320"/>
    </source>
</evidence>
<gene>
    <name evidence="3" type="ORF">GCM10010466_15680</name>
</gene>
<protein>
    <recommendedName>
        <fullName evidence="5">DUF4245 domain-containing protein</fullName>
    </recommendedName>
</protein>
<dbReference type="EMBL" id="BAAAUT010000010">
    <property type="protein sequence ID" value="GAA3125655.1"/>
    <property type="molecule type" value="Genomic_DNA"/>
</dbReference>
<evidence type="ECO:0000256" key="1">
    <source>
        <dbReference type="SAM" id="MobiDB-lite"/>
    </source>
</evidence>
<dbReference type="Proteomes" id="UP001500320">
    <property type="component" value="Unassembled WGS sequence"/>
</dbReference>
<evidence type="ECO:0008006" key="5">
    <source>
        <dbReference type="Google" id="ProtNLM"/>
    </source>
</evidence>
<organism evidence="3 4">
    <name type="scientific">Planomonospora alba</name>
    <dbReference type="NCBI Taxonomy" id="161354"/>
    <lineage>
        <taxon>Bacteria</taxon>
        <taxon>Bacillati</taxon>
        <taxon>Actinomycetota</taxon>
        <taxon>Actinomycetes</taxon>
        <taxon>Streptosporangiales</taxon>
        <taxon>Streptosporangiaceae</taxon>
        <taxon>Planomonospora</taxon>
    </lineage>
</organism>
<feature type="compositionally biased region" description="Low complexity" evidence="1">
    <location>
        <begin position="190"/>
        <end position="212"/>
    </location>
</feature>
<keyword evidence="2" id="KW-0812">Transmembrane</keyword>
<evidence type="ECO:0000313" key="3">
    <source>
        <dbReference type="EMBL" id="GAA3125655.1"/>
    </source>
</evidence>
<feature type="region of interest" description="Disordered" evidence="1">
    <location>
        <begin position="186"/>
        <end position="212"/>
    </location>
</feature>
<evidence type="ECO:0000256" key="2">
    <source>
        <dbReference type="SAM" id="Phobius"/>
    </source>
</evidence>
<keyword evidence="2" id="KW-0472">Membrane</keyword>
<proteinExistence type="predicted"/>
<dbReference type="Pfam" id="PF14030">
    <property type="entry name" value="DUF4245"/>
    <property type="match status" value="1"/>
</dbReference>
<accession>A0ABP6MTM9</accession>
<name>A0ABP6MTM9_9ACTN</name>
<keyword evidence="2" id="KW-1133">Transmembrane helix</keyword>
<keyword evidence="4" id="KW-1185">Reference proteome</keyword>
<dbReference type="InterPro" id="IPR025339">
    <property type="entry name" value="DUF4245"/>
</dbReference>
<dbReference type="RefSeq" id="WP_344857304.1">
    <property type="nucleotide sequence ID" value="NZ_BAAAUT010000010.1"/>
</dbReference>
<feature type="transmembrane region" description="Helical" evidence="2">
    <location>
        <begin position="12"/>
        <end position="29"/>
    </location>
</feature>
<comment type="caution">
    <text evidence="3">The sequence shown here is derived from an EMBL/GenBank/DDBJ whole genome shotgun (WGS) entry which is preliminary data.</text>
</comment>
<reference evidence="4" key="1">
    <citation type="journal article" date="2019" name="Int. J. Syst. Evol. Microbiol.">
        <title>The Global Catalogue of Microorganisms (GCM) 10K type strain sequencing project: providing services to taxonomists for standard genome sequencing and annotation.</title>
        <authorList>
            <consortium name="The Broad Institute Genomics Platform"/>
            <consortium name="The Broad Institute Genome Sequencing Center for Infectious Disease"/>
            <person name="Wu L."/>
            <person name="Ma J."/>
        </authorList>
    </citation>
    <scope>NUCLEOTIDE SEQUENCE [LARGE SCALE GENOMIC DNA]</scope>
    <source>
        <strain evidence="4">JCM 9373</strain>
    </source>
</reference>
<sequence>MQRFTEGFRGYVAAMLICLLGVFVFLLVTPQSREERIPRIDYSMDVAAMRREAPYQVWAPGTVPEGWIPTSSRKTPETGAKRSGKEPVTWRLGFATTVDPEIGRRRHAMLAQSDEKPAAEFANRMANSDKVVGTVQIAGATWEKRHREDKDQRSLVRFLPGSTLVVTGTAGWDELTAFAAVLKEQDRPADAPAADPSATAAPAPASSPSATG</sequence>